<dbReference type="Proteomes" id="UP000052943">
    <property type="component" value="Unassembled WGS sequence"/>
</dbReference>
<dbReference type="PANTHER" id="PTHR10015">
    <property type="entry name" value="HEAT SHOCK TRANSCRIPTION FACTOR"/>
    <property type="match status" value="1"/>
</dbReference>
<dbReference type="InterPro" id="IPR000232">
    <property type="entry name" value="HSF_DNA-bd"/>
</dbReference>
<evidence type="ECO:0000256" key="3">
    <source>
        <dbReference type="ARBA" id="ARBA00023242"/>
    </source>
</evidence>
<dbReference type="GO" id="GO:0043565">
    <property type="term" value="F:sequence-specific DNA binding"/>
    <property type="evidence" value="ECO:0007669"/>
    <property type="project" value="InterPro"/>
</dbReference>
<dbReference type="SMART" id="SM00415">
    <property type="entry name" value="HSF"/>
    <property type="match status" value="1"/>
</dbReference>
<evidence type="ECO:0000259" key="5">
    <source>
        <dbReference type="SMART" id="SM00415"/>
    </source>
</evidence>
<dbReference type="EMBL" id="LNFO01002312">
    <property type="protein sequence ID" value="KUF86297.1"/>
    <property type="molecule type" value="Genomic_DNA"/>
</dbReference>
<evidence type="ECO:0000256" key="4">
    <source>
        <dbReference type="RuleBase" id="RU004020"/>
    </source>
</evidence>
<dbReference type="InterPro" id="IPR036388">
    <property type="entry name" value="WH-like_DNA-bd_sf"/>
</dbReference>
<name>A0A0W8D133_PHYNI</name>
<comment type="similarity">
    <text evidence="4">Belongs to the HSF family.</text>
</comment>
<dbReference type="OrthoDB" id="99239at2759"/>
<dbReference type="Pfam" id="PF00447">
    <property type="entry name" value="HSF_DNA-bind"/>
    <property type="match status" value="1"/>
</dbReference>
<dbReference type="AlphaFoldDB" id="A0A0W8D133"/>
<gene>
    <name evidence="7" type="ORF">AM587_10003808</name>
    <name evidence="6" type="ORF">AM587_10011322</name>
</gene>
<protein>
    <submittedName>
        <fullName evidence="7">Heat stress transcription factor A-1a</fullName>
    </submittedName>
</protein>
<accession>A0A0W8D133</accession>
<comment type="caution">
    <text evidence="7">The sequence shown here is derived from an EMBL/GenBank/DDBJ whole genome shotgun (WGS) entry which is preliminary data.</text>
</comment>
<keyword evidence="2" id="KW-0238">DNA-binding</keyword>
<dbReference type="InterPro" id="IPR036390">
    <property type="entry name" value="WH_DNA-bd_sf"/>
</dbReference>
<evidence type="ECO:0000313" key="8">
    <source>
        <dbReference type="Proteomes" id="UP000052943"/>
    </source>
</evidence>
<comment type="subcellular location">
    <subcellularLocation>
        <location evidence="1">Nucleus</location>
    </subcellularLocation>
</comment>
<proteinExistence type="inferred from homology"/>
<organism evidence="7 8">
    <name type="scientific">Phytophthora nicotianae</name>
    <name type="common">Potato buckeye rot agent</name>
    <name type="synonym">Phytophthora parasitica</name>
    <dbReference type="NCBI Taxonomy" id="4792"/>
    <lineage>
        <taxon>Eukaryota</taxon>
        <taxon>Sar</taxon>
        <taxon>Stramenopiles</taxon>
        <taxon>Oomycota</taxon>
        <taxon>Peronosporomycetes</taxon>
        <taxon>Peronosporales</taxon>
        <taxon>Peronosporaceae</taxon>
        <taxon>Phytophthora</taxon>
    </lineage>
</organism>
<dbReference type="PANTHER" id="PTHR10015:SF427">
    <property type="entry name" value="HEAT SHOCK FACTOR PROTEIN"/>
    <property type="match status" value="1"/>
</dbReference>
<dbReference type="Gene3D" id="1.10.10.10">
    <property type="entry name" value="Winged helix-like DNA-binding domain superfamily/Winged helix DNA-binding domain"/>
    <property type="match status" value="1"/>
</dbReference>
<dbReference type="EMBL" id="LNFO01001596">
    <property type="protein sequence ID" value="KUF89990.1"/>
    <property type="molecule type" value="Genomic_DNA"/>
</dbReference>
<reference evidence="7 8" key="1">
    <citation type="submission" date="2015-11" db="EMBL/GenBank/DDBJ databases">
        <title>Genomes and virulence difference between two physiological races of Phytophthora nicotianae.</title>
        <authorList>
            <person name="Liu H."/>
            <person name="Ma X."/>
            <person name="Yu H."/>
            <person name="Fang D."/>
            <person name="Li Y."/>
            <person name="Wang X."/>
            <person name="Wang W."/>
            <person name="Dong Y."/>
            <person name="Xiao B."/>
        </authorList>
    </citation>
    <scope>NUCLEOTIDE SEQUENCE [LARGE SCALE GENOMIC DNA]</scope>
    <source>
        <strain evidence="7">Race 0</strain>
        <strain evidence="8">race 0</strain>
    </source>
</reference>
<dbReference type="STRING" id="4790.A0A0W8D133"/>
<dbReference type="FunFam" id="1.10.10.10:FF:000286">
    <property type="entry name" value="Heat shock transcription factor"/>
    <property type="match status" value="1"/>
</dbReference>
<evidence type="ECO:0000313" key="7">
    <source>
        <dbReference type="EMBL" id="KUF89990.1"/>
    </source>
</evidence>
<dbReference type="GO" id="GO:0005634">
    <property type="term" value="C:nucleus"/>
    <property type="evidence" value="ECO:0007669"/>
    <property type="project" value="UniProtKB-SubCell"/>
</dbReference>
<evidence type="ECO:0000256" key="2">
    <source>
        <dbReference type="ARBA" id="ARBA00023125"/>
    </source>
</evidence>
<sequence>MAFTDVPRFVRAVYDMLQNEDQCILSWSADGSHFQVYDVPRLESEVLRKYFKHAKFSSFQRQLNNFGFHKWTKTRASVATFSHDVLVRCHPSQLIVLVSQMKLKQKAVTTTTTTPVKETPSMKRPRSLLDTTTTQYSTSTKKYKMSPRDVCVVDELSEVSFASCVDPLWLLEDNICNSKDDLMLIDALDSIELVALDWDMVVSSVGVSNSNSDTDSDISINNIDADLDFCFELDSLASTGVSTGADVFAIFGRIETSSILSDCDVEVLLGGASNVDVDISVDADMLLFV</sequence>
<feature type="domain" description="HSF-type DNA-binding" evidence="5">
    <location>
        <begin position="5"/>
        <end position="104"/>
    </location>
</feature>
<dbReference type="SUPFAM" id="SSF46785">
    <property type="entry name" value="Winged helix' DNA-binding domain"/>
    <property type="match status" value="1"/>
</dbReference>
<dbReference type="GO" id="GO:0003700">
    <property type="term" value="F:DNA-binding transcription factor activity"/>
    <property type="evidence" value="ECO:0007669"/>
    <property type="project" value="InterPro"/>
</dbReference>
<keyword evidence="3" id="KW-0539">Nucleus</keyword>
<evidence type="ECO:0000256" key="1">
    <source>
        <dbReference type="ARBA" id="ARBA00004123"/>
    </source>
</evidence>
<evidence type="ECO:0000313" key="6">
    <source>
        <dbReference type="EMBL" id="KUF86297.1"/>
    </source>
</evidence>